<gene>
    <name evidence="1" type="ORF">MTY_1536</name>
</gene>
<dbReference type="Proteomes" id="UP000063718">
    <property type="component" value="Unassembled WGS sequence"/>
</dbReference>
<dbReference type="AlphaFoldDB" id="A0A0S6UBT5"/>
<sequence length="34" mass="3888">MVRHEPDLPVANRVIPDEGTIYGNTRVIHLFSLQ</sequence>
<proteinExistence type="predicted"/>
<accession>A0A0S6UBT5</accession>
<name>A0A0S6UBT5_NEOTH</name>
<protein>
    <submittedName>
        <fullName evidence="1">Uncharacterized protein</fullName>
    </submittedName>
</protein>
<organism evidence="1">
    <name type="scientific">Moorella thermoacetica Y72</name>
    <dbReference type="NCBI Taxonomy" id="1325331"/>
    <lineage>
        <taxon>Bacteria</taxon>
        <taxon>Bacillati</taxon>
        <taxon>Bacillota</taxon>
        <taxon>Clostridia</taxon>
        <taxon>Neomoorellales</taxon>
        <taxon>Neomoorellaceae</taxon>
        <taxon>Neomoorella</taxon>
    </lineage>
</organism>
<evidence type="ECO:0000313" key="1">
    <source>
        <dbReference type="EMBL" id="GAF26197.1"/>
    </source>
</evidence>
<reference evidence="1" key="1">
    <citation type="journal article" date="2014" name="Gene">
        <title>Genome-guided analysis of transformation efficiency and carbon dioxide assimilation by Moorella thermoacetica Y72.</title>
        <authorList>
            <person name="Tsukahara K."/>
            <person name="Kita A."/>
            <person name="Nakashimada Y."/>
            <person name="Hoshino T."/>
            <person name="Murakami K."/>
        </authorList>
    </citation>
    <scope>NUCLEOTIDE SEQUENCE [LARGE SCALE GENOMIC DNA]</scope>
    <source>
        <strain evidence="1">Y72</strain>
    </source>
</reference>
<dbReference type="EMBL" id="DF238840">
    <property type="protein sequence ID" value="GAF26197.1"/>
    <property type="molecule type" value="Genomic_DNA"/>
</dbReference>